<sequence>MTSSIKRGAFIVFEGCDRCGKSTQSRLLVEHLQKSAIPVKHMVFPERTSDIGKLINGYLTNKQDLNDETIHLLFAANRWEHKNEILKLLKDGTTLVVDRYSYSGIVYSAAKADALLDRGNYGEERYEKREFQIKVAKMFEDIYEKEKEYWYQIDARQNPEDIHAKIKEKFEEVLRQAQTNDVSKLK</sequence>
<evidence type="ECO:0000256" key="7">
    <source>
        <dbReference type="ARBA" id="ARBA00022777"/>
    </source>
</evidence>
<dbReference type="GO" id="GO:0004798">
    <property type="term" value="F:dTMP kinase activity"/>
    <property type="evidence" value="ECO:0007669"/>
    <property type="project" value="UniProtKB-EC"/>
</dbReference>
<evidence type="ECO:0000256" key="8">
    <source>
        <dbReference type="ARBA" id="ARBA00022840"/>
    </source>
</evidence>
<evidence type="ECO:0000313" key="10">
    <source>
        <dbReference type="EMBL" id="KNC32570.1"/>
    </source>
</evidence>
<name>A0A0L0CJZ5_LUCCU</name>
<dbReference type="GO" id="GO:0005829">
    <property type="term" value="C:cytosol"/>
    <property type="evidence" value="ECO:0007669"/>
    <property type="project" value="TreeGrafter"/>
</dbReference>
<dbReference type="Pfam" id="PF02223">
    <property type="entry name" value="Thymidylate_kin"/>
    <property type="match status" value="1"/>
</dbReference>
<keyword evidence="6" id="KW-0547">Nucleotide-binding</keyword>
<dbReference type="GO" id="GO:0006227">
    <property type="term" value="P:dUDP biosynthetic process"/>
    <property type="evidence" value="ECO:0007669"/>
    <property type="project" value="TreeGrafter"/>
</dbReference>
<keyword evidence="7" id="KW-0418">Kinase</keyword>
<reference evidence="10 11" key="1">
    <citation type="journal article" date="2015" name="Nat. Commun.">
        <title>Lucilia cuprina genome unlocks parasitic fly biology to underpin future interventions.</title>
        <authorList>
            <person name="Anstead C.A."/>
            <person name="Korhonen P.K."/>
            <person name="Young N.D."/>
            <person name="Hall R.S."/>
            <person name="Jex A.R."/>
            <person name="Murali S.C."/>
            <person name="Hughes D.S."/>
            <person name="Lee S.F."/>
            <person name="Perry T."/>
            <person name="Stroehlein A.J."/>
            <person name="Ansell B.R."/>
            <person name="Breugelmans B."/>
            <person name="Hofmann A."/>
            <person name="Qu J."/>
            <person name="Dugan S."/>
            <person name="Lee S.L."/>
            <person name="Chao H."/>
            <person name="Dinh H."/>
            <person name="Han Y."/>
            <person name="Doddapaneni H.V."/>
            <person name="Worley K.C."/>
            <person name="Muzny D.M."/>
            <person name="Ioannidis P."/>
            <person name="Waterhouse R.M."/>
            <person name="Zdobnov E.M."/>
            <person name="James P.J."/>
            <person name="Bagnall N.H."/>
            <person name="Kotze A.C."/>
            <person name="Gibbs R.A."/>
            <person name="Richards S."/>
            <person name="Batterham P."/>
            <person name="Gasser R.B."/>
        </authorList>
    </citation>
    <scope>NUCLEOTIDE SEQUENCE [LARGE SCALE GENOMIC DNA]</scope>
    <source>
        <strain evidence="10 11">LS</strain>
        <tissue evidence="10">Full body</tissue>
    </source>
</reference>
<feature type="domain" description="Thymidylate kinase-like" evidence="9">
    <location>
        <begin position="13"/>
        <end position="113"/>
    </location>
</feature>
<dbReference type="PANTHER" id="PTHR10344:SF1">
    <property type="entry name" value="THYMIDYLATE KINASE"/>
    <property type="match status" value="1"/>
</dbReference>
<evidence type="ECO:0000256" key="4">
    <source>
        <dbReference type="ARBA" id="ARBA00022679"/>
    </source>
</evidence>
<feature type="non-terminal residue" evidence="10">
    <location>
        <position position="186"/>
    </location>
</feature>
<evidence type="ECO:0000256" key="5">
    <source>
        <dbReference type="ARBA" id="ARBA00022727"/>
    </source>
</evidence>
<evidence type="ECO:0000259" key="9">
    <source>
        <dbReference type="Pfam" id="PF02223"/>
    </source>
</evidence>
<comment type="caution">
    <text evidence="10">The sequence shown here is derived from an EMBL/GenBank/DDBJ whole genome shotgun (WGS) entry which is preliminary data.</text>
</comment>
<keyword evidence="8" id="KW-0067">ATP-binding</keyword>
<dbReference type="NCBIfam" id="TIGR00041">
    <property type="entry name" value="DTMP_kinase"/>
    <property type="match status" value="1"/>
</dbReference>
<dbReference type="CDD" id="cd01672">
    <property type="entry name" value="TMPK"/>
    <property type="match status" value="1"/>
</dbReference>
<evidence type="ECO:0000256" key="3">
    <source>
        <dbReference type="ARBA" id="ARBA00012980"/>
    </source>
</evidence>
<protein>
    <recommendedName>
        <fullName evidence="3">dTMP kinase</fullName>
        <ecNumber evidence="3">2.7.4.9</ecNumber>
    </recommendedName>
</protein>
<keyword evidence="11" id="KW-1185">Reference proteome</keyword>
<dbReference type="InterPro" id="IPR039430">
    <property type="entry name" value="Thymidylate_kin-like_dom"/>
</dbReference>
<dbReference type="InterPro" id="IPR027417">
    <property type="entry name" value="P-loop_NTPase"/>
</dbReference>
<dbReference type="GO" id="GO:0006235">
    <property type="term" value="P:dTTP biosynthetic process"/>
    <property type="evidence" value="ECO:0007669"/>
    <property type="project" value="TreeGrafter"/>
</dbReference>
<dbReference type="STRING" id="7375.A0A0L0CJZ5"/>
<dbReference type="InterPro" id="IPR018095">
    <property type="entry name" value="Thymidylate_kin_CS"/>
</dbReference>
<dbReference type="EMBL" id="JRES01000301">
    <property type="protein sequence ID" value="KNC32570.1"/>
    <property type="molecule type" value="Genomic_DNA"/>
</dbReference>
<dbReference type="GO" id="GO:0004550">
    <property type="term" value="F:nucleoside diphosphate kinase activity"/>
    <property type="evidence" value="ECO:0007669"/>
    <property type="project" value="TreeGrafter"/>
</dbReference>
<evidence type="ECO:0000313" key="11">
    <source>
        <dbReference type="Proteomes" id="UP000037069"/>
    </source>
</evidence>
<evidence type="ECO:0000256" key="1">
    <source>
        <dbReference type="ARBA" id="ARBA00004992"/>
    </source>
</evidence>
<dbReference type="EC" id="2.7.4.9" evidence="3"/>
<dbReference type="GO" id="GO:0005634">
    <property type="term" value="C:nucleus"/>
    <property type="evidence" value="ECO:0007669"/>
    <property type="project" value="TreeGrafter"/>
</dbReference>
<evidence type="ECO:0000256" key="6">
    <source>
        <dbReference type="ARBA" id="ARBA00022741"/>
    </source>
</evidence>
<dbReference type="SUPFAM" id="SSF52540">
    <property type="entry name" value="P-loop containing nucleoside triphosphate hydrolases"/>
    <property type="match status" value="1"/>
</dbReference>
<dbReference type="GO" id="GO:0005524">
    <property type="term" value="F:ATP binding"/>
    <property type="evidence" value="ECO:0007669"/>
    <property type="project" value="UniProtKB-KW"/>
</dbReference>
<dbReference type="Gene3D" id="3.40.50.300">
    <property type="entry name" value="P-loop containing nucleotide triphosphate hydrolases"/>
    <property type="match status" value="2"/>
</dbReference>
<dbReference type="PANTHER" id="PTHR10344">
    <property type="entry name" value="THYMIDYLATE KINASE"/>
    <property type="match status" value="1"/>
</dbReference>
<gene>
    <name evidence="10" type="ORF">FF38_13105</name>
</gene>
<comment type="pathway">
    <text evidence="1">Pyrimidine metabolism; dTTP biosynthesis.</text>
</comment>
<dbReference type="Proteomes" id="UP000037069">
    <property type="component" value="Unassembled WGS sequence"/>
</dbReference>
<dbReference type="GO" id="GO:0005739">
    <property type="term" value="C:mitochondrion"/>
    <property type="evidence" value="ECO:0007669"/>
    <property type="project" value="TreeGrafter"/>
</dbReference>
<dbReference type="PROSITE" id="PS01331">
    <property type="entry name" value="THYMIDYLATE_KINASE"/>
    <property type="match status" value="1"/>
</dbReference>
<comment type="similarity">
    <text evidence="2">Belongs to the thymidylate kinase family.</text>
</comment>
<proteinExistence type="inferred from homology"/>
<dbReference type="AlphaFoldDB" id="A0A0L0CJZ5"/>
<dbReference type="OrthoDB" id="425602at2759"/>
<accession>A0A0L0CJZ5</accession>
<evidence type="ECO:0000256" key="2">
    <source>
        <dbReference type="ARBA" id="ARBA00009776"/>
    </source>
</evidence>
<keyword evidence="5" id="KW-0545">Nucleotide biosynthesis</keyword>
<keyword evidence="4" id="KW-0808">Transferase</keyword>
<dbReference type="OMA" id="MATEQND"/>
<dbReference type="InterPro" id="IPR018094">
    <property type="entry name" value="Thymidylate_kinase"/>
</dbReference>
<dbReference type="GO" id="GO:0006233">
    <property type="term" value="P:dTDP biosynthetic process"/>
    <property type="evidence" value="ECO:0007669"/>
    <property type="project" value="InterPro"/>
</dbReference>
<organism evidence="10 11">
    <name type="scientific">Lucilia cuprina</name>
    <name type="common">Green bottle fly</name>
    <name type="synonym">Australian sheep blowfly</name>
    <dbReference type="NCBI Taxonomy" id="7375"/>
    <lineage>
        <taxon>Eukaryota</taxon>
        <taxon>Metazoa</taxon>
        <taxon>Ecdysozoa</taxon>
        <taxon>Arthropoda</taxon>
        <taxon>Hexapoda</taxon>
        <taxon>Insecta</taxon>
        <taxon>Pterygota</taxon>
        <taxon>Neoptera</taxon>
        <taxon>Endopterygota</taxon>
        <taxon>Diptera</taxon>
        <taxon>Brachycera</taxon>
        <taxon>Muscomorpha</taxon>
        <taxon>Oestroidea</taxon>
        <taxon>Calliphoridae</taxon>
        <taxon>Luciliinae</taxon>
        <taxon>Lucilia</taxon>
    </lineage>
</organism>